<dbReference type="GO" id="GO:0004536">
    <property type="term" value="F:DNA nuclease activity"/>
    <property type="evidence" value="ECO:0007669"/>
    <property type="project" value="InterPro"/>
</dbReference>
<dbReference type="GO" id="GO:0004527">
    <property type="term" value="F:exonuclease activity"/>
    <property type="evidence" value="ECO:0007669"/>
    <property type="project" value="UniProtKB-KW"/>
</dbReference>
<dbReference type="Gene3D" id="3.60.10.10">
    <property type="entry name" value="Endonuclease/exonuclease/phosphatase"/>
    <property type="match status" value="1"/>
</dbReference>
<dbReference type="PRINTS" id="PR00130">
    <property type="entry name" value="DNASEI"/>
</dbReference>
<organism evidence="5 6">
    <name type="scientific">Bremerella cremea</name>
    <dbReference type="NCBI Taxonomy" id="1031537"/>
    <lineage>
        <taxon>Bacteria</taxon>
        <taxon>Pseudomonadati</taxon>
        <taxon>Planctomycetota</taxon>
        <taxon>Planctomycetia</taxon>
        <taxon>Pirellulales</taxon>
        <taxon>Pirellulaceae</taxon>
        <taxon>Bremerella</taxon>
    </lineage>
</organism>
<feature type="domain" description="Endonuclease/exonuclease/phosphatase" evidence="4">
    <location>
        <begin position="75"/>
        <end position="251"/>
    </location>
</feature>
<comment type="similarity">
    <text evidence="1">Belongs to the DNase I family.</text>
</comment>
<evidence type="ECO:0000313" key="6">
    <source>
        <dbReference type="Proteomes" id="UP000253562"/>
    </source>
</evidence>
<proteinExistence type="inferred from homology"/>
<dbReference type="SMART" id="SM00476">
    <property type="entry name" value="DNaseIc"/>
    <property type="match status" value="1"/>
</dbReference>
<dbReference type="InterPro" id="IPR036691">
    <property type="entry name" value="Endo/exonu/phosph_ase_sf"/>
</dbReference>
<dbReference type="PANTHER" id="PTHR11371">
    <property type="entry name" value="DEOXYRIBONUCLEASE"/>
    <property type="match status" value="1"/>
</dbReference>
<dbReference type="InterPro" id="IPR005135">
    <property type="entry name" value="Endo/exonuclease/phosphatase"/>
</dbReference>
<keyword evidence="5" id="KW-0255">Endonuclease</keyword>
<dbReference type="GO" id="GO:0006308">
    <property type="term" value="P:DNA catabolic process"/>
    <property type="evidence" value="ECO:0007669"/>
    <property type="project" value="InterPro"/>
</dbReference>
<dbReference type="Pfam" id="PF03372">
    <property type="entry name" value="Exo_endo_phos"/>
    <property type="match status" value="1"/>
</dbReference>
<comment type="caution">
    <text evidence="5">The sequence shown here is derived from an EMBL/GenBank/DDBJ whole genome shotgun (WGS) entry which is preliminary data.</text>
</comment>
<name>A0A368KLP1_9BACT</name>
<sequence length="340" mass="37600">MSGQRMANRASCESYPHIARRLLVRAFILSALAFVAGLVAATGCNVEQMLEQLPDKAETSTTTTGQPAGDTIRIASFNIQVLGQLKLDKPEVMKTLTQVVKTFDVVAVQELRSKEQDVIPRWLEMINADGSKWASLVGPRLGRSVSKEQYVFLYNSETIEFVPETDYTINDPNDLIHRQPYIASFRTRVTEGQPFSFTLINIHTDPDETKEELDALAEVYEVVRHDSQMKLNEDDVILLGDLNVDYTKLGLLGKIPGIYPTVQGTPTNTRKTASYDNIIFDQAKTAEFSGQAGVLDLMTAFKLTEDQALEVSDHLPIWATFSSHEFVGGPLASGPAATAR</sequence>
<evidence type="ECO:0000256" key="1">
    <source>
        <dbReference type="ARBA" id="ARBA00007359"/>
    </source>
</evidence>
<evidence type="ECO:0000259" key="4">
    <source>
        <dbReference type="Pfam" id="PF03372"/>
    </source>
</evidence>
<keyword evidence="5" id="KW-0269">Exonuclease</keyword>
<protein>
    <submittedName>
        <fullName evidence="5">Endonuclease/exonuclease/phosphatase</fullName>
    </submittedName>
</protein>
<keyword evidence="3" id="KW-0378">Hydrolase</keyword>
<evidence type="ECO:0000256" key="2">
    <source>
        <dbReference type="ARBA" id="ARBA00022722"/>
    </source>
</evidence>
<accession>A0A368KLP1</accession>
<dbReference type="EMBL" id="QPEX01000046">
    <property type="protein sequence ID" value="RCS40688.1"/>
    <property type="molecule type" value="Genomic_DNA"/>
</dbReference>
<gene>
    <name evidence="5" type="ORF">DTL42_25310</name>
</gene>
<dbReference type="InterPro" id="IPR016202">
    <property type="entry name" value="DNase_I"/>
</dbReference>
<dbReference type="Proteomes" id="UP000253562">
    <property type="component" value="Unassembled WGS sequence"/>
</dbReference>
<dbReference type="GO" id="GO:0004519">
    <property type="term" value="F:endonuclease activity"/>
    <property type="evidence" value="ECO:0007669"/>
    <property type="project" value="UniProtKB-KW"/>
</dbReference>
<keyword evidence="2" id="KW-0540">Nuclease</keyword>
<evidence type="ECO:0000313" key="5">
    <source>
        <dbReference type="EMBL" id="RCS40688.1"/>
    </source>
</evidence>
<evidence type="ECO:0000256" key="3">
    <source>
        <dbReference type="ARBA" id="ARBA00022801"/>
    </source>
</evidence>
<dbReference type="SUPFAM" id="SSF56219">
    <property type="entry name" value="DNase I-like"/>
    <property type="match status" value="1"/>
</dbReference>
<dbReference type="PANTHER" id="PTHR11371:SF31">
    <property type="entry name" value="EXTRACELLULAR NUCLEASE"/>
    <property type="match status" value="1"/>
</dbReference>
<dbReference type="AlphaFoldDB" id="A0A368KLP1"/>
<reference evidence="5 6" key="1">
    <citation type="submission" date="2018-07" db="EMBL/GenBank/DDBJ databases">
        <title>Comparative genomes isolates from brazilian mangrove.</title>
        <authorList>
            <person name="De Araujo J.E."/>
            <person name="Taketani R.G."/>
            <person name="Silva M.C.P."/>
            <person name="Lourenco M.V."/>
            <person name="Oliveira V.M."/>
            <person name="Andreote F.D."/>
        </authorList>
    </citation>
    <scope>NUCLEOTIDE SEQUENCE [LARGE SCALE GENOMIC DNA]</scope>
    <source>
        <strain evidence="5 6">HEX PRIS-MGV</strain>
    </source>
</reference>